<gene>
    <name evidence="1" type="ORF">SJ05684_c10580</name>
</gene>
<evidence type="ECO:0000313" key="1">
    <source>
        <dbReference type="EMBL" id="ASY62515.1"/>
    </source>
</evidence>
<protein>
    <submittedName>
        <fullName evidence="1">Uncharacterized protein</fullName>
    </submittedName>
</protein>
<accession>A0A249P9R1</accession>
<evidence type="ECO:0000313" key="2">
    <source>
        <dbReference type="Proteomes" id="UP000217211"/>
    </source>
</evidence>
<reference evidence="1 2" key="1">
    <citation type="submission" date="2017-08" db="EMBL/GenBank/DDBJ databases">
        <title>Multipartite genome sequences of Sinorhizobium species nodulating soybeans.</title>
        <authorList>
            <person name="Tian C.F."/>
        </authorList>
    </citation>
    <scope>NUCLEOTIDE SEQUENCE [LARGE SCALE GENOMIC DNA]</scope>
    <source>
        <strain evidence="1 2">CCBAU 05684</strain>
    </source>
</reference>
<dbReference type="Proteomes" id="UP000217211">
    <property type="component" value="Chromosome"/>
</dbReference>
<organism evidence="1 2">
    <name type="scientific">Sinorhizobium sojae CCBAU 05684</name>
    <dbReference type="NCBI Taxonomy" id="716928"/>
    <lineage>
        <taxon>Bacteria</taxon>
        <taxon>Pseudomonadati</taxon>
        <taxon>Pseudomonadota</taxon>
        <taxon>Alphaproteobacteria</taxon>
        <taxon>Hyphomicrobiales</taxon>
        <taxon>Rhizobiaceae</taxon>
        <taxon>Sinorhizobium/Ensifer group</taxon>
        <taxon>Sinorhizobium</taxon>
    </lineage>
</organism>
<dbReference type="KEGG" id="esj:SJ05684_c10580"/>
<dbReference type="EMBL" id="CP023067">
    <property type="protein sequence ID" value="ASY62515.1"/>
    <property type="molecule type" value="Genomic_DNA"/>
</dbReference>
<sequence>MRFKVLKARIPVVPRFWWHVAGRRLFDRSVSPRIKAMWKLGAYNTEVAR</sequence>
<name>A0A249P9R1_9HYPH</name>
<proteinExistence type="predicted"/>
<keyword evidence="2" id="KW-1185">Reference proteome</keyword>
<dbReference type="AlphaFoldDB" id="A0A249P9R1"/>